<feature type="transmembrane region" description="Helical" evidence="2">
    <location>
        <begin position="416"/>
        <end position="444"/>
    </location>
</feature>
<dbReference type="KEGG" id="dao:Desac_2296"/>
<accession>F2NFK1</accession>
<dbReference type="InterPro" id="IPR011621">
    <property type="entry name" value="Metal-dep_PHydrolase_7TM_intra"/>
</dbReference>
<dbReference type="GO" id="GO:0016787">
    <property type="term" value="F:hydrolase activity"/>
    <property type="evidence" value="ECO:0007669"/>
    <property type="project" value="UniProtKB-KW"/>
</dbReference>
<dbReference type="Pfam" id="PF07697">
    <property type="entry name" value="7TMR-HDED"/>
    <property type="match status" value="1"/>
</dbReference>
<dbReference type="PANTHER" id="PTHR36442:SF1">
    <property type="entry name" value="CYCLIC-DI-AMP PHOSPHODIESTERASE PGPH"/>
    <property type="match status" value="1"/>
</dbReference>
<name>F2NFK1_DESAR</name>
<feature type="transmembrane region" description="Helical" evidence="2">
    <location>
        <begin position="480"/>
        <end position="500"/>
    </location>
</feature>
<dbReference type="InterPro" id="IPR052722">
    <property type="entry name" value="PgpH_phosphodiesterase"/>
</dbReference>
<organism evidence="4 5">
    <name type="scientific">Desulfobacca acetoxidans (strain ATCC 700848 / DSM 11109 / ASRB2)</name>
    <dbReference type="NCBI Taxonomy" id="880072"/>
    <lineage>
        <taxon>Bacteria</taxon>
        <taxon>Pseudomonadati</taxon>
        <taxon>Thermodesulfobacteriota</taxon>
        <taxon>Desulfobaccia</taxon>
        <taxon>Desulfobaccales</taxon>
        <taxon>Desulfobaccaceae</taxon>
        <taxon>Desulfobacca</taxon>
    </lineage>
</organism>
<feature type="transmembrane region" description="Helical" evidence="2">
    <location>
        <begin position="42"/>
        <end position="61"/>
    </location>
</feature>
<evidence type="ECO:0000313" key="4">
    <source>
        <dbReference type="EMBL" id="AEB10120.1"/>
    </source>
</evidence>
<keyword evidence="4" id="KW-0378">Hydrolase</keyword>
<dbReference type="Pfam" id="PF07698">
    <property type="entry name" value="7TM-7TMR_HD"/>
    <property type="match status" value="1"/>
</dbReference>
<evidence type="ECO:0000256" key="1">
    <source>
        <dbReference type="SAM" id="MobiDB-lite"/>
    </source>
</evidence>
<feature type="transmembrane region" description="Helical" evidence="2">
    <location>
        <begin position="456"/>
        <end position="473"/>
    </location>
</feature>
<dbReference type="Pfam" id="PF01966">
    <property type="entry name" value="HD"/>
    <property type="match status" value="1"/>
</dbReference>
<dbReference type="eggNOG" id="COG1480">
    <property type="taxonomic scope" value="Bacteria"/>
</dbReference>
<dbReference type="SMART" id="SM00471">
    <property type="entry name" value="HDc"/>
    <property type="match status" value="1"/>
</dbReference>
<evidence type="ECO:0000259" key="3">
    <source>
        <dbReference type="PROSITE" id="PS51831"/>
    </source>
</evidence>
<dbReference type="InterPro" id="IPR011624">
    <property type="entry name" value="Metal-dep_PHydrolase_7TM_extra"/>
</dbReference>
<keyword evidence="2" id="KW-0812">Transmembrane</keyword>
<evidence type="ECO:0000313" key="5">
    <source>
        <dbReference type="Proteomes" id="UP000000483"/>
    </source>
</evidence>
<feature type="transmembrane region" description="Helical" evidence="2">
    <location>
        <begin position="512"/>
        <end position="537"/>
    </location>
</feature>
<dbReference type="OrthoDB" id="9806952at2"/>
<dbReference type="Gene3D" id="1.10.3210.10">
    <property type="entry name" value="Hypothetical protein af1432"/>
    <property type="match status" value="1"/>
</dbReference>
<dbReference type="AlphaFoldDB" id="F2NFK1"/>
<dbReference type="PROSITE" id="PS51831">
    <property type="entry name" value="HD"/>
    <property type="match status" value="1"/>
</dbReference>
<dbReference type="Proteomes" id="UP000000483">
    <property type="component" value="Chromosome"/>
</dbReference>
<dbReference type="InterPro" id="IPR006674">
    <property type="entry name" value="HD_domain"/>
</dbReference>
<feature type="domain" description="HD" evidence="3">
    <location>
        <begin position="570"/>
        <end position="715"/>
    </location>
</feature>
<dbReference type="HOGENOM" id="CLU_015767_1_2_7"/>
<dbReference type="RefSeq" id="WP_013707229.1">
    <property type="nucleotide sequence ID" value="NC_015388.1"/>
</dbReference>
<dbReference type="InterPro" id="IPR006675">
    <property type="entry name" value="HDIG_dom"/>
</dbReference>
<reference evidence="5" key="2">
    <citation type="submission" date="2011-03" db="EMBL/GenBank/DDBJ databases">
        <title>The complete genome of Desulfobacca acetoxidans DSM 11109.</title>
        <authorList>
            <consortium name="US DOE Joint Genome Institute (JGI-PGF)"/>
            <person name="Lucas S."/>
            <person name="Copeland A."/>
            <person name="Lapidus A."/>
            <person name="Bruce D."/>
            <person name="Goodwin L."/>
            <person name="Pitluck S."/>
            <person name="Peters L."/>
            <person name="Kyrpides N."/>
            <person name="Mavromatis K."/>
            <person name="Ivanova N."/>
            <person name="Ovchinnikova G."/>
            <person name="Teshima H."/>
            <person name="Detter J.C."/>
            <person name="Han C."/>
            <person name="Land M."/>
            <person name="Hauser L."/>
            <person name="Markowitz V."/>
            <person name="Cheng J.-F."/>
            <person name="Hugenholtz P."/>
            <person name="Woyke T."/>
            <person name="Wu D."/>
            <person name="Spring S."/>
            <person name="Schueler E."/>
            <person name="Brambilla E."/>
            <person name="Klenk H.-P."/>
            <person name="Eisen J.A."/>
        </authorList>
    </citation>
    <scope>NUCLEOTIDE SEQUENCE [LARGE SCALE GENOMIC DNA]</scope>
    <source>
        <strain evidence="5">ATCC 700848 / DSM 11109 / ASRB2</strain>
    </source>
</reference>
<dbReference type="NCBIfam" id="TIGR00277">
    <property type="entry name" value="HDIG"/>
    <property type="match status" value="1"/>
</dbReference>
<protein>
    <submittedName>
        <fullName evidence="4">7TM receptor with intracellular metal dependent phosphohydrolase</fullName>
    </submittedName>
</protein>
<dbReference type="CDD" id="cd00077">
    <property type="entry name" value="HDc"/>
    <property type="match status" value="1"/>
</dbReference>
<dbReference type="PANTHER" id="PTHR36442">
    <property type="entry name" value="CYCLIC-DI-AMP PHOSPHODIESTERASE PGPH"/>
    <property type="match status" value="1"/>
</dbReference>
<sequence>MIEKKNNHKVRRFLELNQIQRLWRQLPAGKRAAAGAAGQGKWFRIFLLVVFSLLAAIIVYPRSQVSYPDYRVNDIAQANIKATADFLVEDQESTAKRQQECITESPLVYDLDERVGAEINARLHDAFEFMRQARQEALQEATSHRGEPGAAITSPPFSQVYKIILDKKPEFERRLGVVLPNNIFYLLARDNFSVQWEDIISQQVNFVVSQGVFSEQSSGLQNQRRHIIIRHLPSWNEKVENNPERFLPVEEARKKVGLYCRETVTLPTGSRYAVCEVAQSLVVPNLALNRAETERRKLKRLQELRPVYFQIKQGEMLVREGEKITPTHLIKLQTMKKETPQGWWLWKFLGSFFIIVLLFGACYQLSRLFAKKSSHNNTELTFLALILLSVTLLNLGLTIFGDALTRLSPLISKNFIFYLPVALAPILANIFIGLEVAVMISFLASILTAMLLENPFLFFVYFSVSNLVGVWGTRYCRNRWVLIRTGLSVAVVNFAMVLAIKLLDLPLDLEDVFFGGVFALGGGIQVGILASGLAPILEMLFDLTSDIKLLELLNLERPMLRQLMLAAPGTYHHSIIVGNMVEAAAEKIGANPLLAKAAAYYHDIGKIKKPTYFVENQLGGENKHEKLAPSMSSLILQAHVKDGMELARQDRVGQKIIDIIQQHHGTSFMAYFFNKAKQQAANPQQVNIEDYRYPGPRPQTKEAGLVLLADQVEAASKTLLDPTPARIQGLVQKIINNIFADGQLDECELTLKDLHEIAKSFIKILSGIFHHRVDYPQAADKGGEKKKSSDDLDKQPAEKDSLKPHKDQEKGREDLKRLGLS</sequence>
<keyword evidence="2" id="KW-0472">Membrane</keyword>
<reference evidence="4 5" key="1">
    <citation type="journal article" date="2011" name="Stand. Genomic Sci.">
        <title>Complete genome sequence of the acetate-degrading sulfate reducer Desulfobacca acetoxidans type strain (ASRB2).</title>
        <authorList>
            <person name="Goker M."/>
            <person name="Teshima H."/>
            <person name="Lapidus A."/>
            <person name="Nolan M."/>
            <person name="Lucas S."/>
            <person name="Hammon N."/>
            <person name="Deshpande S."/>
            <person name="Cheng J.F."/>
            <person name="Tapia R."/>
            <person name="Han C."/>
            <person name="Goodwin L."/>
            <person name="Pitluck S."/>
            <person name="Huntemann M."/>
            <person name="Liolios K."/>
            <person name="Ivanova N."/>
            <person name="Pagani I."/>
            <person name="Mavromatis K."/>
            <person name="Ovchinikova G."/>
            <person name="Pati A."/>
            <person name="Chen A."/>
            <person name="Palaniappan K."/>
            <person name="Land M."/>
            <person name="Hauser L."/>
            <person name="Brambilla E.M."/>
            <person name="Rohde M."/>
            <person name="Spring S."/>
            <person name="Detter J.C."/>
            <person name="Woyke T."/>
            <person name="Bristow J."/>
            <person name="Eisen J.A."/>
            <person name="Markowitz V."/>
            <person name="Hugenholtz P."/>
            <person name="Kyrpides N.C."/>
            <person name="Klenk H.P."/>
        </authorList>
    </citation>
    <scope>NUCLEOTIDE SEQUENCE [LARGE SCALE GENOMIC DNA]</scope>
    <source>
        <strain evidence="5">ATCC 700848 / DSM 11109 / ASRB2</strain>
    </source>
</reference>
<feature type="transmembrane region" description="Helical" evidence="2">
    <location>
        <begin position="344"/>
        <end position="366"/>
    </location>
</feature>
<keyword evidence="4" id="KW-0675">Receptor</keyword>
<dbReference type="STRING" id="880072.Desac_2296"/>
<dbReference type="SUPFAM" id="SSF109604">
    <property type="entry name" value="HD-domain/PDEase-like"/>
    <property type="match status" value="1"/>
</dbReference>
<evidence type="ECO:0000256" key="2">
    <source>
        <dbReference type="SAM" id="Phobius"/>
    </source>
</evidence>
<keyword evidence="2" id="KW-1133">Transmembrane helix</keyword>
<keyword evidence="5" id="KW-1185">Reference proteome</keyword>
<feature type="region of interest" description="Disordered" evidence="1">
    <location>
        <begin position="778"/>
        <end position="821"/>
    </location>
</feature>
<dbReference type="EMBL" id="CP002629">
    <property type="protein sequence ID" value="AEB10120.1"/>
    <property type="molecule type" value="Genomic_DNA"/>
</dbReference>
<feature type="compositionally biased region" description="Basic and acidic residues" evidence="1">
    <location>
        <begin position="781"/>
        <end position="821"/>
    </location>
</feature>
<gene>
    <name evidence="4" type="ordered locus">Desac_2296</name>
</gene>
<dbReference type="InterPro" id="IPR003607">
    <property type="entry name" value="HD/PDEase_dom"/>
</dbReference>
<proteinExistence type="predicted"/>
<feature type="transmembrane region" description="Helical" evidence="2">
    <location>
        <begin position="382"/>
        <end position="404"/>
    </location>
</feature>